<feature type="compositionally biased region" description="Basic residues" evidence="1">
    <location>
        <begin position="1"/>
        <end position="12"/>
    </location>
</feature>
<name>A0ABN7BGC4_9HEMI</name>
<reference evidence="2 3" key="1">
    <citation type="submission" date="2023-09" db="EMBL/GenBank/DDBJ databases">
        <title>Nesidiocoris tenuis whole genome shotgun sequence.</title>
        <authorList>
            <person name="Shibata T."/>
            <person name="Shimoda M."/>
            <person name="Kobayashi T."/>
            <person name="Uehara T."/>
        </authorList>
    </citation>
    <scope>NUCLEOTIDE SEQUENCE [LARGE SCALE GENOMIC DNA]</scope>
    <source>
        <strain evidence="2 3">Japan</strain>
    </source>
</reference>
<gene>
    <name evidence="2" type="ORF">NTJ_14707</name>
</gene>
<feature type="region of interest" description="Disordered" evidence="1">
    <location>
        <begin position="1"/>
        <end position="22"/>
    </location>
</feature>
<protein>
    <submittedName>
        <fullName evidence="2">Uncharacterized protein</fullName>
    </submittedName>
</protein>
<feature type="compositionally biased region" description="Basic and acidic residues" evidence="1">
    <location>
        <begin position="13"/>
        <end position="22"/>
    </location>
</feature>
<evidence type="ECO:0000256" key="1">
    <source>
        <dbReference type="SAM" id="MobiDB-lite"/>
    </source>
</evidence>
<dbReference type="EMBL" id="AP028921">
    <property type="protein sequence ID" value="BET01888.1"/>
    <property type="molecule type" value="Genomic_DNA"/>
</dbReference>
<accession>A0ABN7BGC4</accession>
<evidence type="ECO:0000313" key="3">
    <source>
        <dbReference type="Proteomes" id="UP001307889"/>
    </source>
</evidence>
<proteinExistence type="predicted"/>
<dbReference type="Proteomes" id="UP001307889">
    <property type="component" value="Chromosome 13"/>
</dbReference>
<keyword evidence="3" id="KW-1185">Reference proteome</keyword>
<evidence type="ECO:0000313" key="2">
    <source>
        <dbReference type="EMBL" id="BET01888.1"/>
    </source>
</evidence>
<sequence length="90" mass="10694">MTKKRRGYGVKKKPPDGKHRMADSEFGMSHRYEKYWTVPVDWKYCGVEKMKFLRATMRITLLRKESFSEGALFFEMKGEDTFFGLAIQTR</sequence>
<organism evidence="2 3">
    <name type="scientific">Nesidiocoris tenuis</name>
    <dbReference type="NCBI Taxonomy" id="355587"/>
    <lineage>
        <taxon>Eukaryota</taxon>
        <taxon>Metazoa</taxon>
        <taxon>Ecdysozoa</taxon>
        <taxon>Arthropoda</taxon>
        <taxon>Hexapoda</taxon>
        <taxon>Insecta</taxon>
        <taxon>Pterygota</taxon>
        <taxon>Neoptera</taxon>
        <taxon>Paraneoptera</taxon>
        <taxon>Hemiptera</taxon>
        <taxon>Heteroptera</taxon>
        <taxon>Panheteroptera</taxon>
        <taxon>Cimicomorpha</taxon>
        <taxon>Miridae</taxon>
        <taxon>Dicyphina</taxon>
        <taxon>Nesidiocoris</taxon>
    </lineage>
</organism>